<dbReference type="GO" id="GO:0003676">
    <property type="term" value="F:nucleic acid binding"/>
    <property type="evidence" value="ECO:0007669"/>
    <property type="project" value="InterPro"/>
</dbReference>
<dbReference type="KEGG" id="amog:QRX60_12215"/>
<keyword evidence="3" id="KW-1185">Reference proteome</keyword>
<reference evidence="2 3" key="1">
    <citation type="submission" date="2023-06" db="EMBL/GenBank/DDBJ databases">
        <authorList>
            <person name="Oyuntsetseg B."/>
            <person name="Kim S.B."/>
        </authorList>
    </citation>
    <scope>NUCLEOTIDE SEQUENCE [LARGE SCALE GENOMIC DNA]</scope>
    <source>
        <strain evidence="2 3">4-36</strain>
    </source>
</reference>
<feature type="domain" description="S1 motif" evidence="1">
    <location>
        <begin position="7"/>
        <end position="39"/>
    </location>
</feature>
<protein>
    <recommendedName>
        <fullName evidence="1">S1 motif domain-containing protein</fullName>
    </recommendedName>
</protein>
<dbReference type="EMBL" id="CP127295">
    <property type="protein sequence ID" value="WIY04566.1"/>
    <property type="molecule type" value="Genomic_DNA"/>
</dbReference>
<dbReference type="InterPro" id="IPR003029">
    <property type="entry name" value="S1_domain"/>
</dbReference>
<dbReference type="RefSeq" id="WP_286000887.1">
    <property type="nucleotide sequence ID" value="NZ_CP127295.1"/>
</dbReference>
<sequence length="161" mass="17390">MTGFEVGAVVTGTVSAIPRPGAIGLFVDLDGEGQGFVDVLILPRRPGSWPAVGTKTTFEVLARRSGQIRLWPLEAEFRSGPLDNGVSEDEWRARKARYPEGAVLTAEVSDVHVGSYLVRYEGGWSLLEGDGAPPEVGSSARYEVVRHLDTTRRTLLRPAGT</sequence>
<name>A0A9Y2JVS4_9PSEU</name>
<organism evidence="2 3">
    <name type="scientific">Amycolatopsis mongoliensis</name>
    <dbReference type="NCBI Taxonomy" id="715475"/>
    <lineage>
        <taxon>Bacteria</taxon>
        <taxon>Bacillati</taxon>
        <taxon>Actinomycetota</taxon>
        <taxon>Actinomycetes</taxon>
        <taxon>Pseudonocardiales</taxon>
        <taxon>Pseudonocardiaceae</taxon>
        <taxon>Amycolatopsis</taxon>
    </lineage>
</organism>
<dbReference type="PROSITE" id="PS50126">
    <property type="entry name" value="S1"/>
    <property type="match status" value="1"/>
</dbReference>
<proteinExistence type="predicted"/>
<gene>
    <name evidence="2" type="ORF">QRX60_12215</name>
</gene>
<evidence type="ECO:0000259" key="1">
    <source>
        <dbReference type="PROSITE" id="PS50126"/>
    </source>
</evidence>
<evidence type="ECO:0000313" key="3">
    <source>
        <dbReference type="Proteomes" id="UP001239397"/>
    </source>
</evidence>
<accession>A0A9Y2JVS4</accession>
<dbReference type="AlphaFoldDB" id="A0A9Y2JVS4"/>
<evidence type="ECO:0000313" key="2">
    <source>
        <dbReference type="EMBL" id="WIY04566.1"/>
    </source>
</evidence>
<dbReference type="Proteomes" id="UP001239397">
    <property type="component" value="Chromosome"/>
</dbReference>